<evidence type="ECO:0000256" key="6">
    <source>
        <dbReference type="ARBA" id="ARBA00023242"/>
    </source>
</evidence>
<evidence type="ECO:0000256" key="7">
    <source>
        <dbReference type="SAM" id="MobiDB-lite"/>
    </source>
</evidence>
<protein>
    <submittedName>
        <fullName evidence="9">C6 finger domain protein</fullName>
    </submittedName>
</protein>
<dbReference type="Gene3D" id="4.10.240.10">
    <property type="entry name" value="Zn(2)-C6 fungal-type DNA-binding domain"/>
    <property type="match status" value="1"/>
</dbReference>
<evidence type="ECO:0000256" key="3">
    <source>
        <dbReference type="ARBA" id="ARBA00023015"/>
    </source>
</evidence>
<comment type="caution">
    <text evidence="9">The sequence shown here is derived from an EMBL/GenBank/DDBJ whole genome shotgun (WGS) entry which is preliminary data.</text>
</comment>
<dbReference type="Pfam" id="PF00172">
    <property type="entry name" value="Zn_clus"/>
    <property type="match status" value="1"/>
</dbReference>
<reference evidence="10" key="1">
    <citation type="submission" date="2017-02" db="EMBL/GenBank/DDBJ databases">
        <authorList>
            <person name="Tafer H."/>
            <person name="Lopandic K."/>
        </authorList>
    </citation>
    <scope>NUCLEOTIDE SEQUENCE [LARGE SCALE GENOMIC DNA]</scope>
    <source>
        <strain evidence="10">CBS 366.77</strain>
    </source>
</reference>
<feature type="compositionally biased region" description="Polar residues" evidence="7">
    <location>
        <begin position="57"/>
        <end position="89"/>
    </location>
</feature>
<evidence type="ECO:0000256" key="2">
    <source>
        <dbReference type="ARBA" id="ARBA00022833"/>
    </source>
</evidence>
<sequence>MKPARASTRIRKSIPSRKKACQECTKSKARCDLERPACLRCVTRGRECRYPHEILSPPNTGTSQQSDSVFHSRTVNHSPNISTPLSLPTTLIESSNSSSVLEFSVGSQAPHPSRALPGRPERHDADTCLDFLNLDLVPLTDAEKIRDRWLQNYLPAPDQIPKAFHPHTLQYISCVLRTYPKQMISGSRIPPFIHPLQLSGQNVPVALANCYSLVRLWEHRAPGSEAIVATTIQQEMERLVQDNQNTTDFDRLAAFQAYLIYSMIAYFTPIHGMTLINDSSMITLQEMASRTAQNGLISMGEINRTTPRWESWIIASAKRRAIFTLYLFTSVYNADHSVPNFIAYELAGVYAPDMKELWEAKSRAEWERQYKRYLSVWEDGPLLISEMWWSPETGSTERRNRIDRWVQGVDEFGMMLFGVCSHIHGC</sequence>
<dbReference type="SMART" id="SM00066">
    <property type="entry name" value="GAL4"/>
    <property type="match status" value="1"/>
</dbReference>
<gene>
    <name evidence="9" type="ORF">PHISCL_00844</name>
</gene>
<evidence type="ECO:0000256" key="4">
    <source>
        <dbReference type="ARBA" id="ARBA00023125"/>
    </source>
</evidence>
<dbReference type="PROSITE" id="PS50048">
    <property type="entry name" value="ZN2_CY6_FUNGAL_2"/>
    <property type="match status" value="1"/>
</dbReference>
<dbReference type="GO" id="GO:0000981">
    <property type="term" value="F:DNA-binding transcription factor activity, RNA polymerase II-specific"/>
    <property type="evidence" value="ECO:0007669"/>
    <property type="project" value="InterPro"/>
</dbReference>
<dbReference type="AlphaFoldDB" id="A0A3A2ZUH0"/>
<keyword evidence="6" id="KW-0539">Nucleus</keyword>
<dbReference type="PANTHER" id="PTHR47660">
    <property type="entry name" value="TRANSCRIPTION FACTOR WITH C2H2 AND ZN(2)-CYS(6) DNA BINDING DOMAIN (EUROFUNG)-RELATED-RELATED"/>
    <property type="match status" value="1"/>
</dbReference>
<evidence type="ECO:0000256" key="5">
    <source>
        <dbReference type="ARBA" id="ARBA00023163"/>
    </source>
</evidence>
<proteinExistence type="predicted"/>
<dbReference type="PANTHER" id="PTHR47660:SF3">
    <property type="entry name" value="FINGER DOMAIN PROTEIN, PUTATIVE (AFU_ORTHOLOGUE AFUA_4G03310)-RELATED"/>
    <property type="match status" value="1"/>
</dbReference>
<accession>A0A3A2ZUH0</accession>
<dbReference type="OrthoDB" id="2441642at2759"/>
<evidence type="ECO:0000313" key="10">
    <source>
        <dbReference type="Proteomes" id="UP000266188"/>
    </source>
</evidence>
<keyword evidence="4" id="KW-0238">DNA-binding</keyword>
<dbReference type="SUPFAM" id="SSF57701">
    <property type="entry name" value="Zn2/Cys6 DNA-binding domain"/>
    <property type="match status" value="1"/>
</dbReference>
<feature type="region of interest" description="Disordered" evidence="7">
    <location>
        <begin position="52"/>
        <end position="89"/>
    </location>
</feature>
<dbReference type="InterPro" id="IPR001138">
    <property type="entry name" value="Zn2Cys6_DnaBD"/>
</dbReference>
<keyword evidence="5" id="KW-0804">Transcription</keyword>
<dbReference type="InterPro" id="IPR036864">
    <property type="entry name" value="Zn2-C6_fun-type_DNA-bd_sf"/>
</dbReference>
<dbReference type="STRING" id="2070753.A0A3A2ZUH0"/>
<dbReference type="Proteomes" id="UP000266188">
    <property type="component" value="Unassembled WGS sequence"/>
</dbReference>
<keyword evidence="3" id="KW-0805">Transcription regulation</keyword>
<dbReference type="GO" id="GO:0003677">
    <property type="term" value="F:DNA binding"/>
    <property type="evidence" value="ECO:0007669"/>
    <property type="project" value="UniProtKB-KW"/>
</dbReference>
<dbReference type="GO" id="GO:0008270">
    <property type="term" value="F:zinc ion binding"/>
    <property type="evidence" value="ECO:0007669"/>
    <property type="project" value="InterPro"/>
</dbReference>
<keyword evidence="2" id="KW-0862">Zinc</keyword>
<evidence type="ECO:0000313" key="9">
    <source>
        <dbReference type="EMBL" id="RJE26819.1"/>
    </source>
</evidence>
<organism evidence="9 10">
    <name type="scientific">Aspergillus sclerotialis</name>
    <dbReference type="NCBI Taxonomy" id="2070753"/>
    <lineage>
        <taxon>Eukaryota</taxon>
        <taxon>Fungi</taxon>
        <taxon>Dikarya</taxon>
        <taxon>Ascomycota</taxon>
        <taxon>Pezizomycotina</taxon>
        <taxon>Eurotiomycetes</taxon>
        <taxon>Eurotiomycetidae</taxon>
        <taxon>Eurotiales</taxon>
        <taxon>Aspergillaceae</taxon>
        <taxon>Aspergillus</taxon>
        <taxon>Aspergillus subgen. Polypaecilum</taxon>
    </lineage>
</organism>
<keyword evidence="10" id="KW-1185">Reference proteome</keyword>
<evidence type="ECO:0000256" key="1">
    <source>
        <dbReference type="ARBA" id="ARBA00022723"/>
    </source>
</evidence>
<name>A0A3A2ZUH0_9EURO</name>
<dbReference type="EMBL" id="MVGC01000014">
    <property type="protein sequence ID" value="RJE26819.1"/>
    <property type="molecule type" value="Genomic_DNA"/>
</dbReference>
<dbReference type="CDD" id="cd00067">
    <property type="entry name" value="GAL4"/>
    <property type="match status" value="1"/>
</dbReference>
<keyword evidence="1" id="KW-0479">Metal-binding</keyword>
<feature type="domain" description="Zn(2)-C6 fungal-type" evidence="8">
    <location>
        <begin position="20"/>
        <end position="50"/>
    </location>
</feature>
<dbReference type="PROSITE" id="PS00463">
    <property type="entry name" value="ZN2_CY6_FUNGAL_1"/>
    <property type="match status" value="1"/>
</dbReference>
<evidence type="ECO:0000259" key="8">
    <source>
        <dbReference type="PROSITE" id="PS50048"/>
    </source>
</evidence>